<evidence type="ECO:0000256" key="5">
    <source>
        <dbReference type="ARBA" id="ARBA00022840"/>
    </source>
</evidence>
<keyword evidence="5 6" id="KW-0067">ATP-binding</keyword>
<organism evidence="8 9">
    <name type="scientific">Sphaceloma murrayae</name>
    <dbReference type="NCBI Taxonomy" id="2082308"/>
    <lineage>
        <taxon>Eukaryota</taxon>
        <taxon>Fungi</taxon>
        <taxon>Dikarya</taxon>
        <taxon>Ascomycota</taxon>
        <taxon>Pezizomycotina</taxon>
        <taxon>Dothideomycetes</taxon>
        <taxon>Dothideomycetidae</taxon>
        <taxon>Myriangiales</taxon>
        <taxon>Elsinoaceae</taxon>
        <taxon>Sphaceloma</taxon>
    </lineage>
</organism>
<protein>
    <recommendedName>
        <fullName evidence="7">Protein kinase domain-containing protein</fullName>
    </recommendedName>
</protein>
<dbReference type="SMART" id="SM00220">
    <property type="entry name" value="S_TKc"/>
    <property type="match status" value="1"/>
</dbReference>
<dbReference type="Proteomes" id="UP000243797">
    <property type="component" value="Unassembled WGS sequence"/>
</dbReference>
<reference evidence="8 9" key="1">
    <citation type="submission" date="2017-06" db="EMBL/GenBank/DDBJ databases">
        <title>Draft genome sequence of a variant of Elsinoe murrayae.</title>
        <authorList>
            <person name="Cheng Q."/>
        </authorList>
    </citation>
    <scope>NUCLEOTIDE SEQUENCE [LARGE SCALE GENOMIC DNA]</scope>
    <source>
        <strain evidence="8 9">CQ-2017a</strain>
    </source>
</reference>
<dbReference type="EMBL" id="NKHZ01000085">
    <property type="protein sequence ID" value="PNS14570.1"/>
    <property type="molecule type" value="Genomic_DNA"/>
</dbReference>
<dbReference type="InterPro" id="IPR017441">
    <property type="entry name" value="Protein_kinase_ATP_BS"/>
</dbReference>
<evidence type="ECO:0000256" key="1">
    <source>
        <dbReference type="ARBA" id="ARBA00022527"/>
    </source>
</evidence>
<dbReference type="GO" id="GO:0004674">
    <property type="term" value="F:protein serine/threonine kinase activity"/>
    <property type="evidence" value="ECO:0007669"/>
    <property type="project" value="UniProtKB-KW"/>
</dbReference>
<keyword evidence="9" id="KW-1185">Reference proteome</keyword>
<keyword evidence="4" id="KW-0418">Kinase</keyword>
<dbReference type="AlphaFoldDB" id="A0A2K1QI31"/>
<keyword evidence="1" id="KW-0723">Serine/threonine-protein kinase</keyword>
<dbReference type="Gene3D" id="1.10.510.10">
    <property type="entry name" value="Transferase(Phosphotransferase) domain 1"/>
    <property type="match status" value="1"/>
</dbReference>
<dbReference type="GO" id="GO:0043484">
    <property type="term" value="P:regulation of RNA splicing"/>
    <property type="evidence" value="ECO:0007669"/>
    <property type="project" value="TreeGrafter"/>
</dbReference>
<accession>A0A2K1QI31</accession>
<feature type="binding site" evidence="6">
    <location>
        <position position="92"/>
    </location>
    <ligand>
        <name>ATP</name>
        <dbReference type="ChEBI" id="CHEBI:30616"/>
    </ligand>
</feature>
<dbReference type="PANTHER" id="PTHR45646:SF11">
    <property type="entry name" value="SERINE_THREONINE-PROTEIN KINASE DOA"/>
    <property type="match status" value="1"/>
</dbReference>
<evidence type="ECO:0000256" key="4">
    <source>
        <dbReference type="ARBA" id="ARBA00022777"/>
    </source>
</evidence>
<gene>
    <name evidence="8" type="ORF">CAC42_2627</name>
</gene>
<dbReference type="PROSITE" id="PS00107">
    <property type="entry name" value="PROTEIN_KINASE_ATP"/>
    <property type="match status" value="1"/>
</dbReference>
<dbReference type="OrthoDB" id="5979581at2759"/>
<dbReference type="GO" id="GO:0005634">
    <property type="term" value="C:nucleus"/>
    <property type="evidence" value="ECO:0007669"/>
    <property type="project" value="TreeGrafter"/>
</dbReference>
<name>A0A2K1QI31_9PEZI</name>
<evidence type="ECO:0000313" key="9">
    <source>
        <dbReference type="Proteomes" id="UP000243797"/>
    </source>
</evidence>
<sequence>MAVWLRRAFPSARVGTKRSGQAGLASASNPIYVCDLDEEPVQNYKPGGYHPVQLGDKLSGGRYKILHKLGWGGFSTVWAARDEEKGLNIALKISQAAASGNTRELQTLRFLRDDSSSHPGFEHLAKLHHVFQIKGPNGTHDCLALDLTGPSIQDYFIRHVDGQRLPGPLAKTFARRTLEALSCLHARGICHGDLHNNNLAIGVPKLAHVNEHEICEILGKPRKEPISRSDGGKLDPNVPPYIVKPSSFSLKDYLDHEDLKLVDFGASFQDQLRPQSLLNPPVIRAPEQFFGDMLDYRVDLWSMGCTLFELICGQTPFESGNRTPESIVKQMIYTIQDEFPDRWQDKRLALEEHHPKSASSSLQKWLSVLYFDSEEKADFSREEIEQVGELISRLLRFEPKSRASADEILQDPWFADG</sequence>
<dbReference type="GO" id="GO:0005524">
    <property type="term" value="F:ATP binding"/>
    <property type="evidence" value="ECO:0007669"/>
    <property type="project" value="UniProtKB-UniRule"/>
</dbReference>
<comment type="caution">
    <text evidence="8">The sequence shown here is derived from an EMBL/GenBank/DDBJ whole genome shotgun (WGS) entry which is preliminary data.</text>
</comment>
<evidence type="ECO:0000256" key="3">
    <source>
        <dbReference type="ARBA" id="ARBA00022741"/>
    </source>
</evidence>
<dbReference type="PANTHER" id="PTHR45646">
    <property type="entry name" value="SERINE/THREONINE-PROTEIN KINASE DOA-RELATED"/>
    <property type="match status" value="1"/>
</dbReference>
<dbReference type="InterPro" id="IPR051175">
    <property type="entry name" value="CLK_kinases"/>
</dbReference>
<keyword evidence="2" id="KW-0808">Transferase</keyword>
<dbReference type="Pfam" id="PF00069">
    <property type="entry name" value="Pkinase"/>
    <property type="match status" value="2"/>
</dbReference>
<dbReference type="InParanoid" id="A0A2K1QI31"/>
<dbReference type="InterPro" id="IPR000719">
    <property type="entry name" value="Prot_kinase_dom"/>
</dbReference>
<evidence type="ECO:0000259" key="7">
    <source>
        <dbReference type="PROSITE" id="PS50011"/>
    </source>
</evidence>
<evidence type="ECO:0000256" key="6">
    <source>
        <dbReference type="PROSITE-ProRule" id="PRU10141"/>
    </source>
</evidence>
<feature type="domain" description="Protein kinase" evidence="7">
    <location>
        <begin position="63"/>
        <end position="414"/>
    </location>
</feature>
<proteinExistence type="predicted"/>
<dbReference type="SUPFAM" id="SSF56112">
    <property type="entry name" value="Protein kinase-like (PK-like)"/>
    <property type="match status" value="1"/>
</dbReference>
<dbReference type="PROSITE" id="PS50011">
    <property type="entry name" value="PROTEIN_KINASE_DOM"/>
    <property type="match status" value="1"/>
</dbReference>
<keyword evidence="3 6" id="KW-0547">Nucleotide-binding</keyword>
<evidence type="ECO:0000313" key="8">
    <source>
        <dbReference type="EMBL" id="PNS14570.1"/>
    </source>
</evidence>
<dbReference type="InterPro" id="IPR011009">
    <property type="entry name" value="Kinase-like_dom_sf"/>
</dbReference>
<dbReference type="STRING" id="2082308.A0A2K1QI31"/>
<dbReference type="Gene3D" id="3.30.200.20">
    <property type="entry name" value="Phosphorylase Kinase, domain 1"/>
    <property type="match status" value="1"/>
</dbReference>
<evidence type="ECO:0000256" key="2">
    <source>
        <dbReference type="ARBA" id="ARBA00022679"/>
    </source>
</evidence>